<organism evidence="8 9">
    <name type="scientific">Alternaria tenuissima</name>
    <dbReference type="NCBI Taxonomy" id="119927"/>
    <lineage>
        <taxon>Eukaryota</taxon>
        <taxon>Fungi</taxon>
        <taxon>Dikarya</taxon>
        <taxon>Ascomycota</taxon>
        <taxon>Pezizomycotina</taxon>
        <taxon>Dothideomycetes</taxon>
        <taxon>Pleosporomycetidae</taxon>
        <taxon>Pleosporales</taxon>
        <taxon>Pleosporineae</taxon>
        <taxon>Pleosporaceae</taxon>
        <taxon>Alternaria</taxon>
        <taxon>Alternaria sect. Alternaria</taxon>
        <taxon>Alternaria alternata complex</taxon>
    </lineage>
</organism>
<feature type="binding site" evidence="6">
    <location>
        <begin position="245"/>
        <end position="248"/>
    </location>
    <ligand>
        <name>substrate</name>
    </ligand>
</feature>
<dbReference type="InterPro" id="IPR023631">
    <property type="entry name" value="Amidase_dom"/>
</dbReference>
<comment type="catalytic activity">
    <reaction evidence="1">
        <text>a monocarboxylic acid amide + H2O = a monocarboxylate + NH4(+)</text>
        <dbReference type="Rhea" id="RHEA:12020"/>
        <dbReference type="ChEBI" id="CHEBI:15377"/>
        <dbReference type="ChEBI" id="CHEBI:28938"/>
        <dbReference type="ChEBI" id="CHEBI:35757"/>
        <dbReference type="ChEBI" id="CHEBI:83628"/>
        <dbReference type="EC" id="3.5.1.4"/>
    </reaction>
</comment>
<dbReference type="EC" id="3.5.1.4" evidence="3"/>
<dbReference type="AlphaFoldDB" id="A0A4Q4MMZ9"/>
<dbReference type="PIRSF" id="PIRSF001221">
    <property type="entry name" value="Amidase_fungi"/>
    <property type="match status" value="1"/>
</dbReference>
<dbReference type="PROSITE" id="PS00571">
    <property type="entry name" value="AMIDASES"/>
    <property type="match status" value="1"/>
</dbReference>
<feature type="active site" description="Charge relay system" evidence="5">
    <location>
        <position position="224"/>
    </location>
</feature>
<name>A0A4Q4MMZ9_9PLEO</name>
<dbReference type="PANTHER" id="PTHR46072">
    <property type="entry name" value="AMIDASE-RELATED-RELATED"/>
    <property type="match status" value="1"/>
</dbReference>
<feature type="binding site" evidence="6">
    <location>
        <position position="199"/>
    </location>
    <ligand>
        <name>substrate</name>
    </ligand>
</feature>
<evidence type="ECO:0000256" key="2">
    <source>
        <dbReference type="ARBA" id="ARBA00009199"/>
    </source>
</evidence>
<reference evidence="9" key="1">
    <citation type="journal article" date="2019" name="bioRxiv">
        <title>Genomics, evolutionary history and diagnostics of the Alternaria alternata species group including apple and Asian pear pathotypes.</title>
        <authorList>
            <person name="Armitage A.D."/>
            <person name="Cockerton H.M."/>
            <person name="Sreenivasaprasad S."/>
            <person name="Woodhall J.W."/>
            <person name="Lane C.R."/>
            <person name="Harrison R.J."/>
            <person name="Clarkson J.P."/>
        </authorList>
    </citation>
    <scope>NUCLEOTIDE SEQUENCE [LARGE SCALE GENOMIC DNA]</scope>
    <source>
        <strain evidence="9">FERA 1082</strain>
    </source>
</reference>
<comment type="similarity">
    <text evidence="2">Belongs to the amidase family.</text>
</comment>
<evidence type="ECO:0000259" key="7">
    <source>
        <dbReference type="Pfam" id="PF01425"/>
    </source>
</evidence>
<evidence type="ECO:0000313" key="8">
    <source>
        <dbReference type="EMBL" id="RYN55753.1"/>
    </source>
</evidence>
<feature type="active site" description="Charge relay system" evidence="5">
    <location>
        <position position="151"/>
    </location>
</feature>
<dbReference type="GO" id="GO:0004040">
    <property type="term" value="F:amidase activity"/>
    <property type="evidence" value="ECO:0007669"/>
    <property type="project" value="UniProtKB-EC"/>
</dbReference>
<dbReference type="EMBL" id="PDXA01000008">
    <property type="protein sequence ID" value="RYN55753.1"/>
    <property type="molecule type" value="Genomic_DNA"/>
</dbReference>
<gene>
    <name evidence="8" type="ORF">AA0114_g3278</name>
</gene>
<dbReference type="InterPro" id="IPR036928">
    <property type="entry name" value="AS_sf"/>
</dbReference>
<dbReference type="InterPro" id="IPR020556">
    <property type="entry name" value="Amidase_CS"/>
</dbReference>
<dbReference type="Pfam" id="PF01425">
    <property type="entry name" value="Amidase"/>
    <property type="match status" value="1"/>
</dbReference>
<evidence type="ECO:0000313" key="9">
    <source>
        <dbReference type="Proteomes" id="UP000292402"/>
    </source>
</evidence>
<dbReference type="PANTHER" id="PTHR46072:SF4">
    <property type="entry name" value="AMIDASE C550.07-RELATED"/>
    <property type="match status" value="1"/>
</dbReference>
<proteinExistence type="inferred from homology"/>
<dbReference type="Proteomes" id="UP000292402">
    <property type="component" value="Unassembled WGS sequence"/>
</dbReference>
<feature type="active site" description="Acyl-ester intermediate" evidence="5">
    <location>
        <position position="248"/>
    </location>
</feature>
<dbReference type="Gene3D" id="3.90.1300.10">
    <property type="entry name" value="Amidase signature (AS) domain"/>
    <property type="match status" value="1"/>
</dbReference>
<evidence type="ECO:0000256" key="3">
    <source>
        <dbReference type="ARBA" id="ARBA00012922"/>
    </source>
</evidence>
<comment type="caution">
    <text evidence="8">The sequence shown here is derived from an EMBL/GenBank/DDBJ whole genome shotgun (WGS) entry which is preliminary data.</text>
</comment>
<evidence type="ECO:0000256" key="5">
    <source>
        <dbReference type="PIRSR" id="PIRSR001221-1"/>
    </source>
</evidence>
<evidence type="ECO:0000256" key="1">
    <source>
        <dbReference type="ARBA" id="ARBA00001311"/>
    </source>
</evidence>
<evidence type="ECO:0000256" key="6">
    <source>
        <dbReference type="PIRSR" id="PIRSR001221-2"/>
    </source>
</evidence>
<sequence>MAIHPSELAIVQPKAVPQGTPDYEKKRASILEAFAAKVPPELRLSPKITADPPKDVSQIPITCGILTPAEINITEKYDAVGLAEAIAARKLSAVEVATAFSKRAIIAHQMTCCLTQWFMDDAIKRAQELDKYLEKNGKTIGPLHGVPISIKEHMPIAGTYSSQGSLASTVFYEKDCLLVSMLRSMGAVFYCKTNQPQTIMHLETTSHYGRSLCPFNIDLSAGGSSGGEAALVAMKGSVLGVGTDIGGSIRGPAAFCGIYGYKSTSYMLPMKNFLGHAFSAELNILCRQVRLTGPFCRSLRDMDLFMTTVLGQKPYLMDPKVVPLPWTGLTTKTRKPLRIGVIENDGFVDPQPPVKRAITWARERLSDPQHSDVVQVKPFKPYKAQEAWKQIRRMYWPGGGKLAKEDIMSTGEPVLPLSDWIWKDAEPHGMLHAEEVNELRAARDKFRYEFADSWNEQEVDIVIGPAFVGPASAHDTAFYWTYTSLYNFVDYPGVVVPTPIKAKNKENYAADYKPLSDECRHTKELWERSDFEGAPINLQVNARRYHDNDLFGALAVLKDILDLP</sequence>
<keyword evidence="4" id="KW-0378">Hydrolase</keyword>
<dbReference type="SUPFAM" id="SSF75304">
    <property type="entry name" value="Amidase signature (AS) enzymes"/>
    <property type="match status" value="1"/>
</dbReference>
<feature type="domain" description="Amidase" evidence="7">
    <location>
        <begin position="95"/>
        <end position="550"/>
    </location>
</feature>
<feature type="binding site" evidence="6">
    <location>
        <position position="224"/>
    </location>
    <ligand>
        <name>substrate</name>
    </ligand>
</feature>
<evidence type="ECO:0000256" key="4">
    <source>
        <dbReference type="ARBA" id="ARBA00022801"/>
    </source>
</evidence>
<protein>
    <recommendedName>
        <fullName evidence="3">amidase</fullName>
        <ecNumber evidence="3">3.5.1.4</ecNumber>
    </recommendedName>
</protein>
<accession>A0A4Q4MMZ9</accession>